<evidence type="ECO:0000313" key="2">
    <source>
        <dbReference type="EMBL" id="CAI6349566.1"/>
    </source>
</evidence>
<feature type="domain" description="DUF4371" evidence="1">
    <location>
        <begin position="6"/>
        <end position="89"/>
    </location>
</feature>
<dbReference type="InterPro" id="IPR025398">
    <property type="entry name" value="DUF4371"/>
</dbReference>
<dbReference type="EMBL" id="CARXXK010000001">
    <property type="protein sequence ID" value="CAI6349566.1"/>
    <property type="molecule type" value="Genomic_DNA"/>
</dbReference>
<dbReference type="Pfam" id="PF14291">
    <property type="entry name" value="DUF4371"/>
    <property type="match status" value="1"/>
</dbReference>
<protein>
    <recommendedName>
        <fullName evidence="1">DUF4371 domain-containing protein</fullName>
    </recommendedName>
</protein>
<comment type="caution">
    <text evidence="2">The sequence shown here is derived from an EMBL/GenBank/DDBJ whole genome shotgun (WGS) entry which is preliminary data.</text>
</comment>
<reference evidence="2 3" key="1">
    <citation type="submission" date="2023-01" db="EMBL/GenBank/DDBJ databases">
        <authorList>
            <person name="Whitehead M."/>
        </authorList>
    </citation>
    <scope>NUCLEOTIDE SEQUENCE [LARGE SCALE GENOMIC DNA]</scope>
</reference>
<dbReference type="Proteomes" id="UP001160148">
    <property type="component" value="Unassembled WGS sequence"/>
</dbReference>
<keyword evidence="3" id="KW-1185">Reference proteome</keyword>
<dbReference type="PANTHER" id="PTHR45749">
    <property type="match status" value="1"/>
</dbReference>
<organism evidence="2 3">
    <name type="scientific">Macrosiphum euphorbiae</name>
    <name type="common">potato aphid</name>
    <dbReference type="NCBI Taxonomy" id="13131"/>
    <lineage>
        <taxon>Eukaryota</taxon>
        <taxon>Metazoa</taxon>
        <taxon>Ecdysozoa</taxon>
        <taxon>Arthropoda</taxon>
        <taxon>Hexapoda</taxon>
        <taxon>Insecta</taxon>
        <taxon>Pterygota</taxon>
        <taxon>Neoptera</taxon>
        <taxon>Paraneoptera</taxon>
        <taxon>Hemiptera</taxon>
        <taxon>Sternorrhyncha</taxon>
        <taxon>Aphidomorpha</taxon>
        <taxon>Aphidoidea</taxon>
        <taxon>Aphididae</taxon>
        <taxon>Macrosiphini</taxon>
        <taxon>Macrosiphum</taxon>
    </lineage>
</organism>
<proteinExistence type="predicted"/>
<dbReference type="InterPro" id="IPR012337">
    <property type="entry name" value="RNaseH-like_sf"/>
</dbReference>
<accession>A0AAV0VZ78</accession>
<evidence type="ECO:0000259" key="1">
    <source>
        <dbReference type="Pfam" id="PF14291"/>
    </source>
</evidence>
<dbReference type="AlphaFoldDB" id="A0AAV0VZ78"/>
<sequence length="158" mass="18071">MSPFSIYSILVDKTKDSSKKEQLSFLIRFVDINFNIFEKALGCSHMKKSDATSLAQEIVKPIQENNLDINKCIAQCYDGASVMSGVYSGVQQKISEIVPHAVYIHCYAHRLNLCLVDCIQTVPLIVDFFDTIQNLYKYLMNSQTRYELFIEAQKNKNV</sequence>
<dbReference type="PANTHER" id="PTHR45749:SF37">
    <property type="entry name" value="OS05G0311600 PROTEIN"/>
    <property type="match status" value="1"/>
</dbReference>
<evidence type="ECO:0000313" key="3">
    <source>
        <dbReference type="Proteomes" id="UP001160148"/>
    </source>
</evidence>
<gene>
    <name evidence="2" type="ORF">MEUPH1_LOCUS6111</name>
</gene>
<dbReference type="SUPFAM" id="SSF53098">
    <property type="entry name" value="Ribonuclease H-like"/>
    <property type="match status" value="1"/>
</dbReference>
<name>A0AAV0VZ78_9HEMI</name>